<keyword evidence="2" id="KW-0472">Membrane</keyword>
<dbReference type="EMBL" id="CP027665">
    <property type="protein sequence ID" value="AVO37652.1"/>
    <property type="molecule type" value="Genomic_DNA"/>
</dbReference>
<protein>
    <recommendedName>
        <fullName evidence="3">Zinc finger/thioredoxin putative domain-containing protein</fullName>
    </recommendedName>
</protein>
<dbReference type="RefSeq" id="WP_106471970.1">
    <property type="nucleotide sequence ID" value="NZ_CP027665.1"/>
</dbReference>
<keyword evidence="2" id="KW-0812">Transmembrane</keyword>
<dbReference type="InterPro" id="IPR011723">
    <property type="entry name" value="Znf/thioredoxin_put"/>
</dbReference>
<dbReference type="NCBIfam" id="TIGR02098">
    <property type="entry name" value="MJ0042_CXXC"/>
    <property type="match status" value="1"/>
</dbReference>
<evidence type="ECO:0000313" key="4">
    <source>
        <dbReference type="EMBL" id="AVO37652.1"/>
    </source>
</evidence>
<feature type="region of interest" description="Disordered" evidence="1">
    <location>
        <begin position="47"/>
        <end position="75"/>
    </location>
</feature>
<dbReference type="KEGG" id="thas:C6Y53_08015"/>
<keyword evidence="5" id="KW-1185">Reference proteome</keyword>
<evidence type="ECO:0000256" key="1">
    <source>
        <dbReference type="SAM" id="MobiDB-lite"/>
    </source>
</evidence>
<feature type="region of interest" description="Disordered" evidence="1">
    <location>
        <begin position="89"/>
        <end position="129"/>
    </location>
</feature>
<proteinExistence type="predicted"/>
<gene>
    <name evidence="4" type="ORF">C6Y53_08015</name>
</gene>
<evidence type="ECO:0000256" key="2">
    <source>
        <dbReference type="SAM" id="Phobius"/>
    </source>
</evidence>
<accession>A0A2S0MP33</accession>
<dbReference type="AlphaFoldDB" id="A0A2S0MP33"/>
<reference evidence="5" key="1">
    <citation type="submission" date="2018-03" db="EMBL/GenBank/DDBJ databases">
        <title>Genomic analysis of the strain SH-1 isolated from shrimp intestine.</title>
        <authorList>
            <person name="Kim Y.-S."/>
            <person name="Kim S.-E."/>
            <person name="Kim K.-H."/>
        </authorList>
    </citation>
    <scope>NUCLEOTIDE SEQUENCE [LARGE SCALE GENOMIC DNA]</scope>
    <source>
        <strain evidence="5">SH-1</strain>
    </source>
</reference>
<dbReference type="Proteomes" id="UP000237655">
    <property type="component" value="Chromosome"/>
</dbReference>
<dbReference type="Pfam" id="PF13717">
    <property type="entry name" value="Zn_ribbon_4"/>
    <property type="match status" value="1"/>
</dbReference>
<name>A0A2S0MP33_9RHOB</name>
<feature type="transmembrane region" description="Helical" evidence="2">
    <location>
        <begin position="136"/>
        <end position="155"/>
    </location>
</feature>
<evidence type="ECO:0000313" key="5">
    <source>
        <dbReference type="Proteomes" id="UP000237655"/>
    </source>
</evidence>
<evidence type="ECO:0000259" key="3">
    <source>
        <dbReference type="Pfam" id="PF13717"/>
    </source>
</evidence>
<feature type="domain" description="Zinc finger/thioredoxin putative" evidence="3">
    <location>
        <begin position="1"/>
        <end position="35"/>
    </location>
</feature>
<sequence>MRLSCPSCRILYDVPGGVIPETGRIVECPSCGRVWLQKPVAIADAETMHPAPTDAETDAPAGDDENFEPPPRLEHSPEVLRILREEAERETRLRQQDATPTPAAPERDMPAARDGVATETVPAPAPAPARPGGTGFARGFLTALVIAALAVLAYVNAARIAERVPQAEPALTVYVEKVNAARLWLTVQAQAMGLR</sequence>
<feature type="compositionally biased region" description="Acidic residues" evidence="1">
    <location>
        <begin position="55"/>
        <end position="67"/>
    </location>
</feature>
<organism evidence="4 5">
    <name type="scientific">Pukyongiella litopenaei</name>
    <dbReference type="NCBI Taxonomy" id="2605946"/>
    <lineage>
        <taxon>Bacteria</taxon>
        <taxon>Pseudomonadati</taxon>
        <taxon>Pseudomonadota</taxon>
        <taxon>Alphaproteobacteria</taxon>
        <taxon>Rhodobacterales</taxon>
        <taxon>Paracoccaceae</taxon>
        <taxon>Pukyongiella</taxon>
    </lineage>
</organism>
<keyword evidence="2" id="KW-1133">Transmembrane helix</keyword>